<evidence type="ECO:0000256" key="1">
    <source>
        <dbReference type="ARBA" id="ARBA00004167"/>
    </source>
</evidence>
<dbReference type="Proteomes" id="UP000029264">
    <property type="component" value="Unassembled WGS sequence"/>
</dbReference>
<feature type="domain" description="Multidrug resistance protein MdtA-like barrel-sandwich hybrid" evidence="8">
    <location>
        <begin position="43"/>
        <end position="184"/>
    </location>
</feature>
<dbReference type="EMBL" id="JPEO01000010">
    <property type="protein sequence ID" value="KFZ36957.1"/>
    <property type="molecule type" value="Genomic_DNA"/>
</dbReference>
<dbReference type="AlphaFoldDB" id="A0A094JCK3"/>
<dbReference type="GO" id="GO:0016020">
    <property type="term" value="C:membrane"/>
    <property type="evidence" value="ECO:0007669"/>
    <property type="project" value="InterPro"/>
</dbReference>
<proteinExistence type="inferred from homology"/>
<organism evidence="10 11">
    <name type="scientific">Shewanella mangrovi</name>
    <dbReference type="NCBI Taxonomy" id="1515746"/>
    <lineage>
        <taxon>Bacteria</taxon>
        <taxon>Pseudomonadati</taxon>
        <taxon>Pseudomonadota</taxon>
        <taxon>Gammaproteobacteria</taxon>
        <taxon>Alteromonadales</taxon>
        <taxon>Shewanellaceae</taxon>
        <taxon>Shewanella</taxon>
    </lineage>
</organism>
<dbReference type="NCBIfam" id="TIGR01730">
    <property type="entry name" value="RND_mfp"/>
    <property type="match status" value="1"/>
</dbReference>
<reference evidence="10 11" key="1">
    <citation type="submission" date="2014-06" db="EMBL/GenBank/DDBJ databases">
        <title>Shewanella sp. YQH10.</title>
        <authorList>
            <person name="Liu Y."/>
            <person name="Zeng R."/>
        </authorList>
    </citation>
    <scope>NUCLEOTIDE SEQUENCE [LARGE SCALE GENOMIC DNA]</scope>
    <source>
        <strain evidence="10 11">YQH10</strain>
    </source>
</reference>
<evidence type="ECO:0000259" key="8">
    <source>
        <dbReference type="Pfam" id="PF25917"/>
    </source>
</evidence>
<feature type="transmembrane region" description="Helical" evidence="6">
    <location>
        <begin position="6"/>
        <end position="26"/>
    </location>
</feature>
<dbReference type="InterPro" id="IPR058624">
    <property type="entry name" value="MdtA-like_HH"/>
</dbReference>
<dbReference type="Gene3D" id="1.10.287.470">
    <property type="entry name" value="Helix hairpin bin"/>
    <property type="match status" value="1"/>
</dbReference>
<keyword evidence="5 6" id="KW-0472">Membrane</keyword>
<evidence type="ECO:0000256" key="4">
    <source>
        <dbReference type="ARBA" id="ARBA00022989"/>
    </source>
</evidence>
<dbReference type="GO" id="GO:0022857">
    <property type="term" value="F:transmembrane transporter activity"/>
    <property type="evidence" value="ECO:0007669"/>
    <property type="project" value="InterPro"/>
</dbReference>
<comment type="caution">
    <text evidence="10">The sequence shown here is derived from an EMBL/GenBank/DDBJ whole genome shotgun (WGS) entry which is preliminary data.</text>
</comment>
<evidence type="ECO:0000256" key="6">
    <source>
        <dbReference type="SAM" id="Phobius"/>
    </source>
</evidence>
<dbReference type="STRING" id="1515746.HR45_12975"/>
<dbReference type="InterPro" id="IPR006143">
    <property type="entry name" value="RND_pump_MFP"/>
</dbReference>
<name>A0A094JCK3_9GAMM</name>
<dbReference type="InterPro" id="IPR058634">
    <property type="entry name" value="AaeA-lik-b-barrel"/>
</dbReference>
<evidence type="ECO:0000256" key="2">
    <source>
        <dbReference type="ARBA" id="ARBA00009477"/>
    </source>
</evidence>
<dbReference type="InterPro" id="IPR050393">
    <property type="entry name" value="MFP_Efflux_Pump"/>
</dbReference>
<dbReference type="Pfam" id="PF25917">
    <property type="entry name" value="BSH_RND"/>
    <property type="match status" value="1"/>
</dbReference>
<evidence type="ECO:0000259" key="9">
    <source>
        <dbReference type="Pfam" id="PF25963"/>
    </source>
</evidence>
<dbReference type="Pfam" id="PF25876">
    <property type="entry name" value="HH_MFP_RND"/>
    <property type="match status" value="1"/>
</dbReference>
<dbReference type="PANTHER" id="PTHR30367:SF12">
    <property type="entry name" value="P-HYDROXYBENZOIC ACID EFFLUX PUMP SUBUNIT AAEA"/>
    <property type="match status" value="1"/>
</dbReference>
<evidence type="ECO:0000313" key="10">
    <source>
        <dbReference type="EMBL" id="KFZ36957.1"/>
    </source>
</evidence>
<dbReference type="InterPro" id="IPR058625">
    <property type="entry name" value="MdtA-like_BSH"/>
</dbReference>
<gene>
    <name evidence="10" type="ORF">HR45_12975</name>
</gene>
<dbReference type="OrthoDB" id="9811754at2"/>
<accession>A0A094JCK3</accession>
<keyword evidence="4 6" id="KW-1133">Transmembrane helix</keyword>
<sequence length="287" mass="32007">MAAQITRIAITLLVVLVAIFCGRWIWDHYLYSPWTRDGRIRANIITIAPDVSGWVKQLSVADNAQVKKGELLFSVDATRSQAALEELQAQLKNRKIAWDLANHRYERRKKLTNTELISDEDLETARLNTESAKADYELIEAELNTAKINLERAKIFAPEDGNIINLSLRQGNYVHQGTAVLSLVQQDSFYVTGYFEETKLPLIHVGQKAKISLMSGNDKLSGTVVSIGKAIADTNTSSNGQLLPQVQQTFNWVRLAQRIPVDIKLDPLPDGVSISAGMTVSIHLQQK</sequence>
<feature type="domain" description="Multidrug resistance protein MdtA-like alpha-helical hairpin" evidence="7">
    <location>
        <begin position="84"/>
        <end position="151"/>
    </location>
</feature>
<comment type="similarity">
    <text evidence="2">Belongs to the membrane fusion protein (MFP) (TC 8.A.1) family.</text>
</comment>
<dbReference type="PANTHER" id="PTHR30367">
    <property type="entry name" value="P-HYDROXYBENZOIC ACID EFFLUX PUMP SUBUNIT AAEA-RELATED"/>
    <property type="match status" value="1"/>
</dbReference>
<feature type="domain" description="p-hydroxybenzoic acid efflux pump subunit AaeA-like beta-barrel" evidence="9">
    <location>
        <begin position="188"/>
        <end position="284"/>
    </location>
</feature>
<keyword evidence="11" id="KW-1185">Reference proteome</keyword>
<evidence type="ECO:0000256" key="3">
    <source>
        <dbReference type="ARBA" id="ARBA00022692"/>
    </source>
</evidence>
<evidence type="ECO:0000256" key="5">
    <source>
        <dbReference type="ARBA" id="ARBA00023136"/>
    </source>
</evidence>
<protein>
    <submittedName>
        <fullName evidence="10">Secretion protein HylD</fullName>
    </submittedName>
</protein>
<keyword evidence="3 6" id="KW-0812">Transmembrane</keyword>
<dbReference type="Pfam" id="PF25963">
    <property type="entry name" value="Beta-barrel_AAEA"/>
    <property type="match status" value="1"/>
</dbReference>
<comment type="subcellular location">
    <subcellularLocation>
        <location evidence="1">Membrane</location>
        <topology evidence="1">Single-pass membrane protein</topology>
    </subcellularLocation>
</comment>
<dbReference type="RefSeq" id="WP_037443480.1">
    <property type="nucleotide sequence ID" value="NZ_JPEO01000010.1"/>
</dbReference>
<evidence type="ECO:0000259" key="7">
    <source>
        <dbReference type="Pfam" id="PF25876"/>
    </source>
</evidence>
<dbReference type="Gene3D" id="2.40.30.170">
    <property type="match status" value="1"/>
</dbReference>
<dbReference type="SUPFAM" id="SSF111369">
    <property type="entry name" value="HlyD-like secretion proteins"/>
    <property type="match status" value="1"/>
</dbReference>
<evidence type="ECO:0000313" key="11">
    <source>
        <dbReference type="Proteomes" id="UP000029264"/>
    </source>
</evidence>
<dbReference type="eggNOG" id="COG1566">
    <property type="taxonomic scope" value="Bacteria"/>
</dbReference>